<dbReference type="GO" id="GO:0055085">
    <property type="term" value="P:transmembrane transport"/>
    <property type="evidence" value="ECO:0007669"/>
    <property type="project" value="UniProtKB-ARBA"/>
</dbReference>
<dbReference type="PANTHER" id="PTHR43297">
    <property type="entry name" value="OLIGOPEPTIDE TRANSPORT ATP-BINDING PROTEIN APPD"/>
    <property type="match status" value="1"/>
</dbReference>
<dbReference type="SMART" id="SM00382">
    <property type="entry name" value="AAA"/>
    <property type="match status" value="1"/>
</dbReference>
<dbReference type="InterPro" id="IPR017871">
    <property type="entry name" value="ABC_transporter-like_CS"/>
</dbReference>
<evidence type="ECO:0000256" key="3">
    <source>
        <dbReference type="ARBA" id="ARBA00022448"/>
    </source>
</evidence>
<keyword evidence="6 9" id="KW-0067">ATP-binding</keyword>
<keyword evidence="5" id="KW-0547">Nucleotide-binding</keyword>
<reference evidence="9 10" key="1">
    <citation type="submission" date="2019-06" db="EMBL/GenBank/DDBJ databases">
        <title>New taxonomy in bacterial strain CC-CFT640, isolated from vineyard.</title>
        <authorList>
            <person name="Lin S.-Y."/>
            <person name="Tsai C.-F."/>
            <person name="Young C.-C."/>
        </authorList>
    </citation>
    <scope>NUCLEOTIDE SEQUENCE [LARGE SCALE GENOMIC DNA]</scope>
    <source>
        <strain evidence="9 10">CC-CFT640</strain>
    </source>
</reference>
<dbReference type="PROSITE" id="PS50893">
    <property type="entry name" value="ABC_TRANSPORTER_2"/>
    <property type="match status" value="1"/>
</dbReference>
<evidence type="ECO:0000256" key="4">
    <source>
        <dbReference type="ARBA" id="ARBA00022475"/>
    </source>
</evidence>
<dbReference type="RefSeq" id="WP_147851268.1">
    <property type="nucleotide sequence ID" value="NZ_VDUZ01000053.1"/>
</dbReference>
<evidence type="ECO:0000256" key="6">
    <source>
        <dbReference type="ARBA" id="ARBA00022840"/>
    </source>
</evidence>
<dbReference type="FunFam" id="3.40.50.300:FF:000016">
    <property type="entry name" value="Oligopeptide ABC transporter ATP-binding component"/>
    <property type="match status" value="1"/>
</dbReference>
<dbReference type="Proteomes" id="UP000321638">
    <property type="component" value="Unassembled WGS sequence"/>
</dbReference>
<evidence type="ECO:0000256" key="7">
    <source>
        <dbReference type="ARBA" id="ARBA00023136"/>
    </source>
</evidence>
<dbReference type="InterPro" id="IPR003593">
    <property type="entry name" value="AAA+_ATPase"/>
</dbReference>
<dbReference type="CDD" id="cd03257">
    <property type="entry name" value="ABC_NikE_OppD_transporters"/>
    <property type="match status" value="1"/>
</dbReference>
<evidence type="ECO:0000313" key="9">
    <source>
        <dbReference type="EMBL" id="TXL70820.1"/>
    </source>
</evidence>
<dbReference type="GO" id="GO:0005524">
    <property type="term" value="F:ATP binding"/>
    <property type="evidence" value="ECO:0007669"/>
    <property type="project" value="UniProtKB-KW"/>
</dbReference>
<dbReference type="SUPFAM" id="SSF52540">
    <property type="entry name" value="P-loop containing nucleoside triphosphate hydrolases"/>
    <property type="match status" value="1"/>
</dbReference>
<dbReference type="OrthoDB" id="7957282at2"/>
<evidence type="ECO:0000313" key="10">
    <source>
        <dbReference type="Proteomes" id="UP000321638"/>
    </source>
</evidence>
<comment type="caution">
    <text evidence="9">The sequence shown here is derived from an EMBL/GenBank/DDBJ whole genome shotgun (WGS) entry which is preliminary data.</text>
</comment>
<dbReference type="PANTHER" id="PTHR43297:SF2">
    <property type="entry name" value="DIPEPTIDE TRANSPORT ATP-BINDING PROTEIN DPPD"/>
    <property type="match status" value="1"/>
</dbReference>
<dbReference type="Pfam" id="PF00005">
    <property type="entry name" value="ABC_tran"/>
    <property type="match status" value="1"/>
</dbReference>
<keyword evidence="3" id="KW-0813">Transport</keyword>
<evidence type="ECO:0000256" key="1">
    <source>
        <dbReference type="ARBA" id="ARBA00004417"/>
    </source>
</evidence>
<evidence type="ECO:0000259" key="8">
    <source>
        <dbReference type="PROSITE" id="PS50893"/>
    </source>
</evidence>
<dbReference type="GO" id="GO:0016887">
    <property type="term" value="F:ATP hydrolysis activity"/>
    <property type="evidence" value="ECO:0007669"/>
    <property type="project" value="InterPro"/>
</dbReference>
<dbReference type="Pfam" id="PF08352">
    <property type="entry name" value="oligo_HPY"/>
    <property type="match status" value="1"/>
</dbReference>
<dbReference type="GO" id="GO:0015833">
    <property type="term" value="P:peptide transport"/>
    <property type="evidence" value="ECO:0007669"/>
    <property type="project" value="InterPro"/>
</dbReference>
<dbReference type="NCBIfam" id="TIGR01727">
    <property type="entry name" value="oligo_HPY"/>
    <property type="match status" value="1"/>
</dbReference>
<dbReference type="GO" id="GO:0005886">
    <property type="term" value="C:plasma membrane"/>
    <property type="evidence" value="ECO:0007669"/>
    <property type="project" value="UniProtKB-SubCell"/>
</dbReference>
<name>A0A5C8PBS8_9HYPH</name>
<gene>
    <name evidence="9" type="ORF">FHP25_33025</name>
</gene>
<dbReference type="InterPro" id="IPR027417">
    <property type="entry name" value="P-loop_NTPase"/>
</dbReference>
<organism evidence="9 10">
    <name type="scientific">Vineibacter terrae</name>
    <dbReference type="NCBI Taxonomy" id="2586908"/>
    <lineage>
        <taxon>Bacteria</taxon>
        <taxon>Pseudomonadati</taxon>
        <taxon>Pseudomonadota</taxon>
        <taxon>Alphaproteobacteria</taxon>
        <taxon>Hyphomicrobiales</taxon>
        <taxon>Vineibacter</taxon>
    </lineage>
</organism>
<keyword evidence="7" id="KW-0472">Membrane</keyword>
<comment type="similarity">
    <text evidence="2">Belongs to the ABC transporter superfamily.</text>
</comment>
<sequence length="330" mass="35299">MTEPLLRIDQLRVRFDTPEGVVHAVNDVSFQVGAGETLAIVGESGCGKSVTALSILRLLPSPPARLAGGSIRFQGQELTSLGETALRQLRGDRIGMVFQEPMTSLNPVLTIGRRLTEGLRRHHGLSRRAARERVLALLERVQIPDPSRRLDQYPHELSGGMRQRVMIAIAVACAPSLLIADEPTTALDVTIQAQVLDLIGELCEAMGTAVILVTHDLGVVGDVADRVVVMYAGRVVEDAAVDDLFSRPLHPYTQGLFAARPNLTPTVAGQRARLTEIPGMVPSLRAGVTGCAFAPRCRAATAQCRAQTPLLRPFDSSGHAVACHHAGGDA</sequence>
<protein>
    <submittedName>
        <fullName evidence="9">ABC transporter ATP-binding protein</fullName>
    </submittedName>
</protein>
<comment type="subcellular location">
    <subcellularLocation>
        <location evidence="1">Cell inner membrane</location>
        <topology evidence="1">Peripheral membrane protein</topology>
    </subcellularLocation>
</comment>
<dbReference type="InterPro" id="IPR013563">
    <property type="entry name" value="Oligopep_ABC_C"/>
</dbReference>
<dbReference type="PROSITE" id="PS00211">
    <property type="entry name" value="ABC_TRANSPORTER_1"/>
    <property type="match status" value="1"/>
</dbReference>
<dbReference type="Gene3D" id="3.40.50.300">
    <property type="entry name" value="P-loop containing nucleotide triphosphate hydrolases"/>
    <property type="match status" value="1"/>
</dbReference>
<evidence type="ECO:0000256" key="5">
    <source>
        <dbReference type="ARBA" id="ARBA00022741"/>
    </source>
</evidence>
<proteinExistence type="inferred from homology"/>
<keyword evidence="10" id="KW-1185">Reference proteome</keyword>
<feature type="domain" description="ABC transporter" evidence="8">
    <location>
        <begin position="6"/>
        <end position="257"/>
    </location>
</feature>
<dbReference type="InterPro" id="IPR050388">
    <property type="entry name" value="ABC_Ni/Peptide_Import"/>
</dbReference>
<dbReference type="EMBL" id="VDUZ01000053">
    <property type="protein sequence ID" value="TXL70820.1"/>
    <property type="molecule type" value="Genomic_DNA"/>
</dbReference>
<keyword evidence="4" id="KW-1003">Cell membrane</keyword>
<accession>A0A5C8PBS8</accession>
<dbReference type="AlphaFoldDB" id="A0A5C8PBS8"/>
<dbReference type="InterPro" id="IPR003439">
    <property type="entry name" value="ABC_transporter-like_ATP-bd"/>
</dbReference>
<evidence type="ECO:0000256" key="2">
    <source>
        <dbReference type="ARBA" id="ARBA00005417"/>
    </source>
</evidence>